<dbReference type="PRINTS" id="PR00420">
    <property type="entry name" value="RNGMNOXGNASE"/>
</dbReference>
<reference evidence="3" key="2">
    <citation type="journal article" date="2016" name="Sci. Rep.">
        <title>Heterologous Production of the Marine Myxobacterial Antibiotic Haliangicin and Its Unnatural Analogues Generated by Engineering of the Biochemical Pathway.</title>
        <authorList>
            <person name="Sun Y."/>
            <person name="Feng Z."/>
            <person name="Tomura T."/>
            <person name="Suzuki A."/>
            <person name="Miyano S."/>
            <person name="Tsuge T."/>
            <person name="Mori H."/>
            <person name="Suh J.W."/>
            <person name="Iizuka T."/>
            <person name="Fudou R."/>
            <person name="Ojika M."/>
        </authorList>
    </citation>
    <scope>NUCLEOTIDE SEQUENCE</scope>
    <source>
        <strain evidence="3">SMP-2</strain>
    </source>
</reference>
<evidence type="ECO:0000313" key="4">
    <source>
        <dbReference type="Proteomes" id="UP000001880"/>
    </source>
</evidence>
<dbReference type="GO" id="GO:0004497">
    <property type="term" value="F:monooxygenase activity"/>
    <property type="evidence" value="ECO:0007669"/>
    <property type="project" value="UniProtKB-KW"/>
</dbReference>
<dbReference type="Proteomes" id="UP000001880">
    <property type="component" value="Chromosome"/>
</dbReference>
<dbReference type="eggNOG" id="COG0654">
    <property type="taxonomic scope" value="Bacteria"/>
</dbReference>
<dbReference type="SUPFAM" id="SSF51905">
    <property type="entry name" value="FAD/NAD(P)-binding domain"/>
    <property type="match status" value="1"/>
</dbReference>
<dbReference type="KEGG" id="hoh:Hoch_1187"/>
<keyword evidence="2" id="KW-0560">Oxidoreductase</keyword>
<dbReference type="PANTHER" id="PTHR43422:SF3">
    <property type="entry name" value="THIAMINE THIAZOLE SYNTHASE"/>
    <property type="match status" value="1"/>
</dbReference>
<evidence type="ECO:0000313" key="2">
    <source>
        <dbReference type="EMBL" id="ACY13754.1"/>
    </source>
</evidence>
<sequence length="463" mass="51312">MSFLTNFSRRTPDRADHAIVIGGGIAGMLAARVLCEHAYRVTVIERDCVPDEPTVRSGVPQARHVHQMLARGRAELEMLFPGLERALLADGAVPVRWGDDVSAVAWGREMPRTPLGVQTYSCSRELLESHLRQRVRARPTISFIESCEVTALETDDAGSRVVGVQLRPHGAGPHKDIPKRLEATWVVDTSGRSSRAVRWLDELDYPTPEETIIDAQLGYASAYFRLANEPPWKMLIIGSDPPAQTRSSVVAAVEDGRWMVTMTGVGDDQPPTDEEAFLAYAASLPVPGFADMLRAAERLTPIRGFRRTRNHRRHFEKMARWPENFFVLGDAACSVNPVYGQGMTAAALGARALDSCLARRGSEPTVAHRFQRELAQAVDTIWLLATSADHRMPTVESSENDWLARIRHAYIDRLTRSFADRPRAHGAFVRVSHLLDSPATLFHPKILADVFVPGRAGHESSPK</sequence>
<proteinExistence type="predicted"/>
<protein>
    <submittedName>
        <fullName evidence="3">Epoxidase</fullName>
    </submittedName>
    <submittedName>
        <fullName evidence="2">Monooxygenase FAD-binding protein</fullName>
    </submittedName>
</protein>
<dbReference type="EMBL" id="KU523558">
    <property type="protein sequence ID" value="AMM72022.1"/>
    <property type="molecule type" value="Genomic_DNA"/>
</dbReference>
<dbReference type="HOGENOM" id="CLU_028028_2_0_7"/>
<evidence type="ECO:0000313" key="3">
    <source>
        <dbReference type="EMBL" id="AMM72022.1"/>
    </source>
</evidence>
<feature type="domain" description="FAD-binding" evidence="1">
    <location>
        <begin position="18"/>
        <end position="358"/>
    </location>
</feature>
<evidence type="ECO:0000259" key="1">
    <source>
        <dbReference type="Pfam" id="PF01494"/>
    </source>
</evidence>
<dbReference type="PANTHER" id="PTHR43422">
    <property type="entry name" value="THIAMINE THIAZOLE SYNTHASE"/>
    <property type="match status" value="1"/>
</dbReference>
<gene>
    <name evidence="3" type="primary">hliU</name>
    <name evidence="2" type="ordered locus">Hoch_1187</name>
</gene>
<accession>D0LS57</accession>
<dbReference type="STRING" id="502025.Hoch_1187"/>
<dbReference type="EMBL" id="CP001804">
    <property type="protein sequence ID" value="ACY13754.1"/>
    <property type="molecule type" value="Genomic_DNA"/>
</dbReference>
<organism evidence="2 4">
    <name type="scientific">Haliangium ochraceum (strain DSM 14365 / JCM 11303 / SMP-2)</name>
    <dbReference type="NCBI Taxonomy" id="502025"/>
    <lineage>
        <taxon>Bacteria</taxon>
        <taxon>Pseudomonadati</taxon>
        <taxon>Myxococcota</taxon>
        <taxon>Polyangia</taxon>
        <taxon>Haliangiales</taxon>
        <taxon>Kofleriaceae</taxon>
        <taxon>Haliangium</taxon>
    </lineage>
</organism>
<dbReference type="RefSeq" id="WP_012826365.1">
    <property type="nucleotide sequence ID" value="NC_013440.1"/>
</dbReference>
<keyword evidence="4" id="KW-1185">Reference proteome</keyword>
<dbReference type="AlphaFoldDB" id="D0LS57"/>
<dbReference type="OrthoDB" id="9790035at2"/>
<dbReference type="Gene3D" id="3.50.50.60">
    <property type="entry name" value="FAD/NAD(P)-binding domain"/>
    <property type="match status" value="1"/>
</dbReference>
<reference evidence="2 4" key="1">
    <citation type="journal article" date="2010" name="Stand. Genomic Sci.">
        <title>Complete genome sequence of Haliangium ochraceum type strain (SMP-2).</title>
        <authorList>
            <consortium name="US DOE Joint Genome Institute (JGI-PGF)"/>
            <person name="Ivanova N."/>
            <person name="Daum C."/>
            <person name="Lang E."/>
            <person name="Abt B."/>
            <person name="Kopitz M."/>
            <person name="Saunders E."/>
            <person name="Lapidus A."/>
            <person name="Lucas S."/>
            <person name="Glavina Del Rio T."/>
            <person name="Nolan M."/>
            <person name="Tice H."/>
            <person name="Copeland A."/>
            <person name="Cheng J.F."/>
            <person name="Chen F."/>
            <person name="Bruce D."/>
            <person name="Goodwin L."/>
            <person name="Pitluck S."/>
            <person name="Mavromatis K."/>
            <person name="Pati A."/>
            <person name="Mikhailova N."/>
            <person name="Chen A."/>
            <person name="Palaniappan K."/>
            <person name="Land M."/>
            <person name="Hauser L."/>
            <person name="Chang Y.J."/>
            <person name="Jeffries C.D."/>
            <person name="Detter J.C."/>
            <person name="Brettin T."/>
            <person name="Rohde M."/>
            <person name="Goker M."/>
            <person name="Bristow J."/>
            <person name="Markowitz V."/>
            <person name="Eisen J.A."/>
            <person name="Hugenholtz P."/>
            <person name="Kyrpides N.C."/>
            <person name="Klenk H.P."/>
        </authorList>
    </citation>
    <scope>NUCLEOTIDE SEQUENCE [LARGE SCALE GENOMIC DNA]</scope>
    <source>
        <strain evidence="2">DSM 14365</strain>
        <strain evidence="4">DSM 14365 / CIP 107738 / JCM 11303 / AJ 13395 / SMP-2</strain>
    </source>
</reference>
<dbReference type="InterPro" id="IPR002938">
    <property type="entry name" value="FAD-bd"/>
</dbReference>
<dbReference type="Pfam" id="PF01494">
    <property type="entry name" value="FAD_binding_3"/>
    <property type="match status" value="1"/>
</dbReference>
<keyword evidence="2" id="KW-0503">Monooxygenase</keyword>
<dbReference type="InterPro" id="IPR036188">
    <property type="entry name" value="FAD/NAD-bd_sf"/>
</dbReference>
<name>D0LS57_HALO1</name>
<dbReference type="GO" id="GO:0071949">
    <property type="term" value="F:FAD binding"/>
    <property type="evidence" value="ECO:0007669"/>
    <property type="project" value="InterPro"/>
</dbReference>